<organism evidence="1 2">
    <name type="scientific">Trachymyrmex cornetzi</name>
    <dbReference type="NCBI Taxonomy" id="471704"/>
    <lineage>
        <taxon>Eukaryota</taxon>
        <taxon>Metazoa</taxon>
        <taxon>Ecdysozoa</taxon>
        <taxon>Arthropoda</taxon>
        <taxon>Hexapoda</taxon>
        <taxon>Insecta</taxon>
        <taxon>Pterygota</taxon>
        <taxon>Neoptera</taxon>
        <taxon>Endopterygota</taxon>
        <taxon>Hymenoptera</taxon>
        <taxon>Apocrita</taxon>
        <taxon>Aculeata</taxon>
        <taxon>Formicoidea</taxon>
        <taxon>Formicidae</taxon>
        <taxon>Myrmicinae</taxon>
        <taxon>Trachymyrmex</taxon>
    </lineage>
</organism>
<proteinExistence type="predicted"/>
<protein>
    <submittedName>
        <fullName evidence="1">Uncharacterized protein</fullName>
    </submittedName>
</protein>
<dbReference type="AlphaFoldDB" id="A0A195E8D8"/>
<reference evidence="1 2" key="1">
    <citation type="submission" date="2015-09" db="EMBL/GenBank/DDBJ databases">
        <title>Trachymyrmex cornetzi WGS genome.</title>
        <authorList>
            <person name="Nygaard S."/>
            <person name="Hu H."/>
            <person name="Boomsma J."/>
            <person name="Zhang G."/>
        </authorList>
    </citation>
    <scope>NUCLEOTIDE SEQUENCE [LARGE SCALE GENOMIC DNA]</scope>
    <source>
        <strain evidence="1">Tcor2-1</strain>
        <tissue evidence="1">Whole body</tissue>
    </source>
</reference>
<evidence type="ECO:0000313" key="2">
    <source>
        <dbReference type="Proteomes" id="UP000078492"/>
    </source>
</evidence>
<evidence type="ECO:0000313" key="1">
    <source>
        <dbReference type="EMBL" id="KYN21473.1"/>
    </source>
</evidence>
<gene>
    <name evidence="1" type="ORF">ALC57_06086</name>
</gene>
<keyword evidence="2" id="KW-1185">Reference proteome</keyword>
<accession>A0A195E8D8</accession>
<dbReference type="Proteomes" id="UP000078492">
    <property type="component" value="Unassembled WGS sequence"/>
</dbReference>
<name>A0A195E8D8_9HYME</name>
<sequence length="184" mass="21430">MPLRMTTGTPVVIIRNTIDSHVHRISRDSVSCAITRMKEVSHVDSTNFFNSKFDNSGNIFDSVFTLCYIIYISALLTVPKHLYTHIFYSVEIFLFYTEKNFWLKMDTNQKFLVKFIRILVEITGILEHDSPMLRTVLLLGRLLLETPSLGIHTLEPDWLLRRSVEFNSTTRESPAIRAFKRRDS</sequence>
<dbReference type="EMBL" id="KQ979440">
    <property type="protein sequence ID" value="KYN21473.1"/>
    <property type="molecule type" value="Genomic_DNA"/>
</dbReference>